<name>A0A6P8IRM3_ACTTE</name>
<dbReference type="GeneID" id="116303587"/>
<dbReference type="OrthoDB" id="5951315at2759"/>
<dbReference type="AlphaFoldDB" id="A0A6P8IRM3"/>
<protein>
    <submittedName>
        <fullName evidence="2">Uncharacterized protein LOC116303587</fullName>
    </submittedName>
</protein>
<evidence type="ECO:0000313" key="2">
    <source>
        <dbReference type="RefSeq" id="XP_031569015.1"/>
    </source>
</evidence>
<reference evidence="2" key="1">
    <citation type="submission" date="2025-08" db="UniProtKB">
        <authorList>
            <consortium name="RefSeq"/>
        </authorList>
    </citation>
    <scope>IDENTIFICATION</scope>
    <source>
        <tissue evidence="2">Tentacle</tissue>
    </source>
</reference>
<dbReference type="InParanoid" id="A0A6P8IRM3"/>
<organism evidence="1 2">
    <name type="scientific">Actinia tenebrosa</name>
    <name type="common">Australian red waratah sea anemone</name>
    <dbReference type="NCBI Taxonomy" id="6105"/>
    <lineage>
        <taxon>Eukaryota</taxon>
        <taxon>Metazoa</taxon>
        <taxon>Cnidaria</taxon>
        <taxon>Anthozoa</taxon>
        <taxon>Hexacorallia</taxon>
        <taxon>Actiniaria</taxon>
        <taxon>Actiniidae</taxon>
        <taxon>Actinia</taxon>
    </lineage>
</organism>
<sequence>MVKANMITWEHCIKRIIVSIWEHLDQKTRVDWSQQNQLKMNASGQASQLAIVVTEKVKDINQALVKVKEGLHSVKVSQIDATQVQREIEGELFDKWHEACEVMEAKQISIEKIPSFLDRLRDAYEGIDADMRKKMNGIHWSAEWAYKIIEFKYNAASDSGARYGMIAFGKTNDGKFVDCMYCLYKLDFKIALERIVTTKEHSCFWGLIKWQTVDVQNRERLLGGKSLKRIKNFYRFKALEGFYHEGLIDRINVVPSIEDVSD</sequence>
<proteinExistence type="predicted"/>
<dbReference type="RefSeq" id="XP_031569015.1">
    <property type="nucleotide sequence ID" value="XM_031713155.1"/>
</dbReference>
<keyword evidence="1" id="KW-1185">Reference proteome</keyword>
<accession>A0A6P8IRM3</accession>
<dbReference type="KEGG" id="aten:116303587"/>
<gene>
    <name evidence="2" type="primary">LOC116303587</name>
</gene>
<dbReference type="Proteomes" id="UP000515163">
    <property type="component" value="Unplaced"/>
</dbReference>
<evidence type="ECO:0000313" key="1">
    <source>
        <dbReference type="Proteomes" id="UP000515163"/>
    </source>
</evidence>